<dbReference type="InterPro" id="IPR011900">
    <property type="entry name" value="GRX_bact"/>
</dbReference>
<comment type="similarity">
    <text evidence="2 7">Belongs to the glutaredoxin family.</text>
</comment>
<dbReference type="AlphaFoldDB" id="A0A494TM66"/>
<proteinExistence type="inferred from homology"/>
<evidence type="ECO:0000256" key="3">
    <source>
        <dbReference type="ARBA" id="ARBA00022448"/>
    </source>
</evidence>
<evidence type="ECO:0000256" key="5">
    <source>
        <dbReference type="ARBA" id="ARBA00023157"/>
    </source>
</evidence>
<dbReference type="PRINTS" id="PR00160">
    <property type="entry name" value="GLUTAREDOXIN"/>
</dbReference>
<accession>A0A494TM66</accession>
<dbReference type="InterPro" id="IPR014025">
    <property type="entry name" value="Glutaredoxin_subgr"/>
</dbReference>
<feature type="domain" description="Glutaredoxin" evidence="8">
    <location>
        <begin position="4"/>
        <end position="64"/>
    </location>
</feature>
<dbReference type="OrthoDB" id="9814618at2"/>
<dbReference type="InterPro" id="IPR002109">
    <property type="entry name" value="Glutaredoxin"/>
</dbReference>
<keyword evidence="5" id="KW-1015">Disulfide bond</keyword>
<dbReference type="GO" id="GO:0005737">
    <property type="term" value="C:cytoplasm"/>
    <property type="evidence" value="ECO:0007669"/>
    <property type="project" value="TreeGrafter"/>
</dbReference>
<dbReference type="CDD" id="cd03418">
    <property type="entry name" value="GRX_GRXb_1_3_like"/>
    <property type="match status" value="1"/>
</dbReference>
<evidence type="ECO:0000313" key="10">
    <source>
        <dbReference type="Proteomes" id="UP000276254"/>
    </source>
</evidence>
<dbReference type="PROSITE" id="PS00195">
    <property type="entry name" value="GLUTAREDOXIN_1"/>
    <property type="match status" value="1"/>
</dbReference>
<protein>
    <recommendedName>
        <fullName evidence="7">Glutaredoxin</fullName>
    </recommendedName>
</protein>
<dbReference type="GO" id="GO:0015038">
    <property type="term" value="F:glutathione disulfide oxidoreductase activity"/>
    <property type="evidence" value="ECO:0007669"/>
    <property type="project" value="UniProtKB-UniRule"/>
</dbReference>
<dbReference type="Gene3D" id="3.40.30.10">
    <property type="entry name" value="Glutaredoxin"/>
    <property type="match status" value="1"/>
</dbReference>
<gene>
    <name evidence="9" type="primary">grxC</name>
    <name evidence="9" type="ORF">D3Y57_18980</name>
</gene>
<keyword evidence="7" id="KW-0963">Cytoplasm</keyword>
<evidence type="ECO:0000256" key="2">
    <source>
        <dbReference type="ARBA" id="ARBA00007787"/>
    </source>
</evidence>
<keyword evidence="10" id="KW-1185">Reference proteome</keyword>
<name>A0A494TM66_SPHPE</name>
<dbReference type="RefSeq" id="WP_121156215.1">
    <property type="nucleotide sequence ID" value="NZ_CP032829.1"/>
</dbReference>
<evidence type="ECO:0000256" key="4">
    <source>
        <dbReference type="ARBA" id="ARBA00022982"/>
    </source>
</evidence>
<dbReference type="InterPro" id="IPR011767">
    <property type="entry name" value="GLR_AS"/>
</dbReference>
<evidence type="ECO:0000256" key="1">
    <source>
        <dbReference type="ARBA" id="ARBA00002549"/>
    </source>
</evidence>
<dbReference type="PANTHER" id="PTHR45694:SF18">
    <property type="entry name" value="GLUTAREDOXIN-1-RELATED"/>
    <property type="match status" value="1"/>
</dbReference>
<dbReference type="SUPFAM" id="SSF52833">
    <property type="entry name" value="Thioredoxin-like"/>
    <property type="match status" value="1"/>
</dbReference>
<dbReference type="KEGG" id="spha:D3Y57_18980"/>
<organism evidence="9 10">
    <name type="scientific">Sphingomonas paeninsulae</name>
    <dbReference type="NCBI Taxonomy" id="2319844"/>
    <lineage>
        <taxon>Bacteria</taxon>
        <taxon>Pseudomonadati</taxon>
        <taxon>Pseudomonadota</taxon>
        <taxon>Alphaproteobacteria</taxon>
        <taxon>Sphingomonadales</taxon>
        <taxon>Sphingomonadaceae</taxon>
        <taxon>Sphingomonas</taxon>
    </lineage>
</organism>
<dbReference type="PROSITE" id="PS51354">
    <property type="entry name" value="GLUTAREDOXIN_2"/>
    <property type="match status" value="1"/>
</dbReference>
<dbReference type="Pfam" id="PF00462">
    <property type="entry name" value="Glutaredoxin"/>
    <property type="match status" value="1"/>
</dbReference>
<keyword evidence="6 7" id="KW-0676">Redox-active center</keyword>
<comment type="function">
    <text evidence="1 7">Has a glutathione-disulfide oxidoreductase activity in the presence of NADPH and glutathione reductase. Reduces low molecular weight disulfides and proteins.</text>
</comment>
<dbReference type="EMBL" id="CP032829">
    <property type="protein sequence ID" value="AYJ88133.1"/>
    <property type="molecule type" value="Genomic_DNA"/>
</dbReference>
<evidence type="ECO:0000256" key="6">
    <source>
        <dbReference type="ARBA" id="ARBA00023284"/>
    </source>
</evidence>
<dbReference type="GO" id="GO:0034599">
    <property type="term" value="P:cellular response to oxidative stress"/>
    <property type="evidence" value="ECO:0007669"/>
    <property type="project" value="TreeGrafter"/>
</dbReference>
<keyword evidence="4 7" id="KW-0249">Electron transport</keyword>
<reference evidence="9 10" key="1">
    <citation type="submission" date="2018-09" db="EMBL/GenBank/DDBJ databases">
        <title>Sphingomonas peninsula sp. nov., isolated from fildes peninsula, Antarctic soil.</title>
        <authorList>
            <person name="Yingchao G."/>
        </authorList>
    </citation>
    <scope>NUCLEOTIDE SEQUENCE [LARGE SCALE GENOMIC DNA]</scope>
    <source>
        <strain evidence="9 10">YZ-8</strain>
    </source>
</reference>
<keyword evidence="3 7" id="KW-0813">Transport</keyword>
<dbReference type="InterPro" id="IPR036249">
    <property type="entry name" value="Thioredoxin-like_sf"/>
</dbReference>
<sequence length="85" mass="9184">MPKIQVYTKPFCPYCYRALALLGTKGATVVETDISMDRAGRDEMLSRANGRTTVPQIFIGNRHIGGSDDLAALERAGELDALLAA</sequence>
<dbReference type="Proteomes" id="UP000276254">
    <property type="component" value="Chromosome"/>
</dbReference>
<dbReference type="PANTHER" id="PTHR45694">
    <property type="entry name" value="GLUTAREDOXIN 2"/>
    <property type="match status" value="1"/>
</dbReference>
<evidence type="ECO:0000313" key="9">
    <source>
        <dbReference type="EMBL" id="AYJ88133.1"/>
    </source>
</evidence>
<dbReference type="NCBIfam" id="TIGR02181">
    <property type="entry name" value="GRX_bact"/>
    <property type="match status" value="1"/>
</dbReference>
<evidence type="ECO:0000256" key="7">
    <source>
        <dbReference type="RuleBase" id="RU364065"/>
    </source>
</evidence>
<dbReference type="GO" id="GO:0045454">
    <property type="term" value="P:cell redox homeostasis"/>
    <property type="evidence" value="ECO:0007669"/>
    <property type="project" value="InterPro"/>
</dbReference>
<evidence type="ECO:0000259" key="8">
    <source>
        <dbReference type="Pfam" id="PF00462"/>
    </source>
</evidence>